<comment type="caution">
    <text evidence="2">The sequence shown here is derived from an EMBL/GenBank/DDBJ whole genome shotgun (WGS) entry which is preliminary data.</text>
</comment>
<dbReference type="RefSeq" id="WP_322607691.1">
    <property type="nucleotide sequence ID" value="NZ_JARVCO010000006.1"/>
</dbReference>
<reference evidence="2 3" key="1">
    <citation type="journal article" date="2024" name="Appl. Environ. Microbiol.">
        <title>Pontiella agarivorans sp. nov., a novel marine anaerobic bacterium capable of degrading macroalgal polysaccharides and fixing nitrogen.</title>
        <authorList>
            <person name="Liu N."/>
            <person name="Kivenson V."/>
            <person name="Peng X."/>
            <person name="Cui Z."/>
            <person name="Lankiewicz T.S."/>
            <person name="Gosselin K.M."/>
            <person name="English C.J."/>
            <person name="Blair E.M."/>
            <person name="O'Malley M.A."/>
            <person name="Valentine D.L."/>
        </authorList>
    </citation>
    <scope>NUCLEOTIDE SEQUENCE [LARGE SCALE GENOMIC DNA]</scope>
    <source>
        <strain evidence="2 3">NLcol2</strain>
    </source>
</reference>
<gene>
    <name evidence="2" type="ORF">P9H32_04555</name>
</gene>
<accession>A0ABU5MUJ1</accession>
<evidence type="ECO:0000313" key="2">
    <source>
        <dbReference type="EMBL" id="MDZ8117889.1"/>
    </source>
</evidence>
<dbReference type="EMBL" id="JARVCO010000006">
    <property type="protein sequence ID" value="MDZ8117889.1"/>
    <property type="molecule type" value="Genomic_DNA"/>
</dbReference>
<protein>
    <submittedName>
        <fullName evidence="2">AsmA-like C-terminal region-containing protein</fullName>
    </submittedName>
</protein>
<feature type="transmembrane region" description="Helical" evidence="1">
    <location>
        <begin position="20"/>
        <end position="42"/>
    </location>
</feature>
<sequence length="836" mass="92665">MVCHSISKRITGITYRVVTVVVRLLCVVAVLLLCGFVFLRVYGIPAPVLRHIVKRLNQADIPVNIDSVRLTLRGWQAMNVQYYSKNPHDIEPLFRVGEMFLFRRNVLKEDGSGNWKMDVEAHGIYLNPSVEWGIEIPSDSAFRRVEMASLTLAVFSDRIEFSDAEMAWLGVDFHVEGTFIKKNMRPEPRSKTEMNRLKMIREAEFQTVEDQLRSIELLGGADIDAEFFVDARNLGESSLKLSLHAKDLRIRKVDFDELWFEGTFAYPEIIMKRVALERNGQVLSAGAAYNLVSKMVHGEIENNITTSKLLLLTPQPVLDLLVKAQLQLEELPEFRLHVEPAPFSGVLNALHGSFSINDITYAGLLIEAARGDFRRKNDRLEITGIQAAVGGQEKRAAAVGSCLQGGGVSGNVYWDAHRNRFDVEAKGSIDPNLLLQPLAMVRIATNVIDRFYFPDGCPEISLELGADYTDWKTFYMDIHGVGRNAGFEEALISQINISAFYSNAVLTLDPIAAMDGVDFLKGSAAVNFRQDSVTFDAFGSMNPELIEQAVYPQAGLFGRHLKTSGDTKIKAKGMLEWQTMQMTDFEAEIEVERLDIPIVAGLDHVSATVIGDGPHITVTNAAYEVYGGKGNGTFSIELDPAQTNLPYTVDVDLDRIDYKQMLQYIGKKCGERTVGKLSAEVSMTAELKQHILASASGGGHVGLEDGELGDVPVFKGFSKVMRVVVPGFKFFSITRFSMDFTLDNGQVWTENALFSGDVFHASAKGTYGLADGYNANVQVNMLADKGLSKVIRVITSPLSRLFELRLTGPLDDPSWSLKNFNPAMGHSGKQTSERSE</sequence>
<keyword evidence="1" id="KW-0472">Membrane</keyword>
<evidence type="ECO:0000313" key="3">
    <source>
        <dbReference type="Proteomes" id="UP001290861"/>
    </source>
</evidence>
<dbReference type="PANTHER" id="PTHR30441">
    <property type="entry name" value="DUF748 DOMAIN-CONTAINING PROTEIN"/>
    <property type="match status" value="1"/>
</dbReference>
<dbReference type="PANTHER" id="PTHR30441:SF8">
    <property type="entry name" value="DUF748 DOMAIN-CONTAINING PROTEIN"/>
    <property type="match status" value="1"/>
</dbReference>
<keyword evidence="1" id="KW-1133">Transmembrane helix</keyword>
<dbReference type="InterPro" id="IPR052894">
    <property type="entry name" value="AsmA-related"/>
</dbReference>
<proteinExistence type="predicted"/>
<keyword evidence="3" id="KW-1185">Reference proteome</keyword>
<name>A0ABU5MUJ1_9BACT</name>
<evidence type="ECO:0000256" key="1">
    <source>
        <dbReference type="SAM" id="Phobius"/>
    </source>
</evidence>
<keyword evidence="1" id="KW-0812">Transmembrane</keyword>
<organism evidence="2 3">
    <name type="scientific">Pontiella agarivorans</name>
    <dbReference type="NCBI Taxonomy" id="3038953"/>
    <lineage>
        <taxon>Bacteria</taxon>
        <taxon>Pseudomonadati</taxon>
        <taxon>Kiritimatiellota</taxon>
        <taxon>Kiritimatiellia</taxon>
        <taxon>Kiritimatiellales</taxon>
        <taxon>Pontiellaceae</taxon>
        <taxon>Pontiella</taxon>
    </lineage>
</organism>
<dbReference type="Proteomes" id="UP001290861">
    <property type="component" value="Unassembled WGS sequence"/>
</dbReference>